<evidence type="ECO:0000313" key="5">
    <source>
        <dbReference type="Proteomes" id="UP001583193"/>
    </source>
</evidence>
<name>A0ABR3X013_9EURO</name>
<dbReference type="SUPFAM" id="SSF51735">
    <property type="entry name" value="NAD(P)-binding Rossmann-fold domains"/>
    <property type="match status" value="1"/>
</dbReference>
<dbReference type="InterPro" id="IPR036291">
    <property type="entry name" value="NAD(P)-bd_dom_sf"/>
</dbReference>
<dbReference type="PANTHER" id="PTHR43477:SF1">
    <property type="entry name" value="DIHYDROANTICAPSIN 7-DEHYDROGENASE"/>
    <property type="match status" value="1"/>
</dbReference>
<dbReference type="InterPro" id="IPR051122">
    <property type="entry name" value="SDR_DHRS6-like"/>
</dbReference>
<accession>A0ABR3X013</accession>
<gene>
    <name evidence="4" type="ORF">Plec18167_007896</name>
</gene>
<dbReference type="Pfam" id="PF23441">
    <property type="entry name" value="SDR"/>
    <property type="match status" value="1"/>
</dbReference>
<evidence type="ECO:0000256" key="2">
    <source>
        <dbReference type="ARBA" id="ARBA00022857"/>
    </source>
</evidence>
<dbReference type="PRINTS" id="PR00081">
    <property type="entry name" value="GDHRDH"/>
</dbReference>
<keyword evidence="5" id="KW-1185">Reference proteome</keyword>
<protein>
    <submittedName>
        <fullName evidence="4">Uncharacterized protein</fullName>
    </submittedName>
</protein>
<dbReference type="InterPro" id="IPR002347">
    <property type="entry name" value="SDR_fam"/>
</dbReference>
<dbReference type="Proteomes" id="UP001583193">
    <property type="component" value="Unassembled WGS sequence"/>
</dbReference>
<comment type="caution">
    <text evidence="4">The sequence shown here is derived from an EMBL/GenBank/DDBJ whole genome shotgun (WGS) entry which is preliminary data.</text>
</comment>
<proteinExistence type="inferred from homology"/>
<sequence>MSDKTFYTSRLSGKRVVVFGGTSGIGFCVAEASIENGATVFISSSNEEKINRKISKILESYPSAKDRIFGHVVDLSNPSTVDGDLARFFEKIGPVDHIVFTAGDKLVLEPLESCTVEMMQHGGMVRVFAATLVAKHALKYLAKSNESTLTLTSGVAAEKPSPSGWIIGAMYSGALYSLVKALAKEMAPVRVNLVSPGPVDTELLRSAQIGQDILKNMAKTLPVGQVGEPQDVAEAYLYLMKDKAATGSVISSNCGWTLV</sequence>
<keyword evidence="3" id="KW-0560">Oxidoreductase</keyword>
<reference evidence="4 5" key="1">
    <citation type="journal article" date="2024" name="IMA Fungus">
        <title>IMA Genome - F19 : A genome assembly and annotation guide to empower mycologists, including annotated draft genome sequences of Ceratocystis pirilliformis, Diaporthe australafricana, Fusarium ophioides, Paecilomyces lecythidis, and Sporothrix stenoceras.</title>
        <authorList>
            <person name="Aylward J."/>
            <person name="Wilson A.M."/>
            <person name="Visagie C.M."/>
            <person name="Spraker J."/>
            <person name="Barnes I."/>
            <person name="Buitendag C."/>
            <person name="Ceriani C."/>
            <person name="Del Mar Angel L."/>
            <person name="du Plessis D."/>
            <person name="Fuchs T."/>
            <person name="Gasser K."/>
            <person name="Kramer D."/>
            <person name="Li W."/>
            <person name="Munsamy K."/>
            <person name="Piso A."/>
            <person name="Price J.L."/>
            <person name="Sonnekus B."/>
            <person name="Thomas C."/>
            <person name="van der Nest A."/>
            <person name="van Dijk A."/>
            <person name="van Heerden A."/>
            <person name="van Vuuren N."/>
            <person name="Yilmaz N."/>
            <person name="Duong T.A."/>
            <person name="van der Merwe N.A."/>
            <person name="Wingfield M.J."/>
            <person name="Wingfield B.D."/>
        </authorList>
    </citation>
    <scope>NUCLEOTIDE SEQUENCE [LARGE SCALE GENOMIC DNA]</scope>
    <source>
        <strain evidence="4 5">CMW 18167</strain>
    </source>
</reference>
<dbReference type="PANTHER" id="PTHR43477">
    <property type="entry name" value="DIHYDROANTICAPSIN 7-DEHYDROGENASE"/>
    <property type="match status" value="1"/>
</dbReference>
<dbReference type="EMBL" id="JAVDPF010000035">
    <property type="protein sequence ID" value="KAL1869230.1"/>
    <property type="molecule type" value="Genomic_DNA"/>
</dbReference>
<evidence type="ECO:0000313" key="4">
    <source>
        <dbReference type="EMBL" id="KAL1869230.1"/>
    </source>
</evidence>
<dbReference type="CDD" id="cd05233">
    <property type="entry name" value="SDR_c"/>
    <property type="match status" value="1"/>
</dbReference>
<evidence type="ECO:0000256" key="1">
    <source>
        <dbReference type="ARBA" id="ARBA00006484"/>
    </source>
</evidence>
<dbReference type="Gene3D" id="3.40.50.720">
    <property type="entry name" value="NAD(P)-binding Rossmann-like Domain"/>
    <property type="match status" value="1"/>
</dbReference>
<organism evidence="4 5">
    <name type="scientific">Paecilomyces lecythidis</name>
    <dbReference type="NCBI Taxonomy" id="3004212"/>
    <lineage>
        <taxon>Eukaryota</taxon>
        <taxon>Fungi</taxon>
        <taxon>Dikarya</taxon>
        <taxon>Ascomycota</taxon>
        <taxon>Pezizomycotina</taxon>
        <taxon>Eurotiomycetes</taxon>
        <taxon>Eurotiomycetidae</taxon>
        <taxon>Eurotiales</taxon>
        <taxon>Thermoascaceae</taxon>
        <taxon>Paecilomyces</taxon>
    </lineage>
</organism>
<keyword evidence="2" id="KW-0521">NADP</keyword>
<comment type="similarity">
    <text evidence="1">Belongs to the short-chain dehydrogenases/reductases (SDR) family.</text>
</comment>
<dbReference type="InterPro" id="IPR057571">
    <property type="entry name" value="SDR_PhqE-like"/>
</dbReference>
<evidence type="ECO:0000256" key="3">
    <source>
        <dbReference type="ARBA" id="ARBA00023002"/>
    </source>
</evidence>